<evidence type="ECO:0000313" key="3">
    <source>
        <dbReference type="Proteomes" id="UP000664795"/>
    </source>
</evidence>
<dbReference type="InterPro" id="IPR014710">
    <property type="entry name" value="RmlC-like_jellyroll"/>
</dbReference>
<keyword evidence="3" id="KW-1185">Reference proteome</keyword>
<proteinExistence type="predicted"/>
<dbReference type="Gene3D" id="2.60.120.10">
    <property type="entry name" value="Jelly Rolls"/>
    <property type="match status" value="1"/>
</dbReference>
<dbReference type="Pfam" id="PF00027">
    <property type="entry name" value="cNMP_binding"/>
    <property type="match status" value="1"/>
</dbReference>
<reference evidence="2 3" key="1">
    <citation type="submission" date="2021-03" db="EMBL/GenBank/DDBJ databases">
        <title>Fibrella sp. HMF5036 genome sequencing and assembly.</title>
        <authorList>
            <person name="Kang H."/>
            <person name="Kim H."/>
            <person name="Bae S."/>
            <person name="Joh K."/>
        </authorList>
    </citation>
    <scope>NUCLEOTIDE SEQUENCE [LARGE SCALE GENOMIC DNA]</scope>
    <source>
        <strain evidence="2 3">HMF5036</strain>
    </source>
</reference>
<name>A0A939G8Y7_9BACT</name>
<feature type="domain" description="Cyclic nucleotide-binding" evidence="1">
    <location>
        <begin position="36"/>
        <end position="119"/>
    </location>
</feature>
<sequence length="204" mass="23466">MLNSPQSALIETIQQIIPLNEKEAALIQTLFQPWLLAKGDYFVQPGLVCQHVGFIQTGLLRYFVNQDGDEKTYSFGAENEFVCDYESFLPQRPCRRAIQAIEDSALVFISFANLQRLFAELMYGERFGRVVIEQIFVKTMGQLISLYTDPPQVRYQTFLNEYPSLSARMTQYHIASYVGVKPQSLSRIRARWAGKEYTRLSSPE</sequence>
<organism evidence="2 3">
    <name type="scientific">Fibrella aquatilis</name>
    <dbReference type="NCBI Taxonomy" id="2817059"/>
    <lineage>
        <taxon>Bacteria</taxon>
        <taxon>Pseudomonadati</taxon>
        <taxon>Bacteroidota</taxon>
        <taxon>Cytophagia</taxon>
        <taxon>Cytophagales</taxon>
        <taxon>Spirosomataceae</taxon>
        <taxon>Fibrella</taxon>
    </lineage>
</organism>
<accession>A0A939G8Y7</accession>
<dbReference type="InterPro" id="IPR018490">
    <property type="entry name" value="cNMP-bd_dom_sf"/>
</dbReference>
<gene>
    <name evidence="2" type="ORF">J2I48_13390</name>
</gene>
<dbReference type="SUPFAM" id="SSF51206">
    <property type="entry name" value="cAMP-binding domain-like"/>
    <property type="match status" value="1"/>
</dbReference>
<dbReference type="RefSeq" id="WP_207335966.1">
    <property type="nucleotide sequence ID" value="NZ_JAFMYU010000009.1"/>
</dbReference>
<dbReference type="AlphaFoldDB" id="A0A939G8Y7"/>
<evidence type="ECO:0000259" key="1">
    <source>
        <dbReference type="Pfam" id="PF00027"/>
    </source>
</evidence>
<dbReference type="EMBL" id="JAFMYU010000009">
    <property type="protein sequence ID" value="MBO0931998.1"/>
    <property type="molecule type" value="Genomic_DNA"/>
</dbReference>
<comment type="caution">
    <text evidence="2">The sequence shown here is derived from an EMBL/GenBank/DDBJ whole genome shotgun (WGS) entry which is preliminary data.</text>
</comment>
<dbReference type="InterPro" id="IPR000595">
    <property type="entry name" value="cNMP-bd_dom"/>
</dbReference>
<evidence type="ECO:0000313" key="2">
    <source>
        <dbReference type="EMBL" id="MBO0931998.1"/>
    </source>
</evidence>
<dbReference type="Proteomes" id="UP000664795">
    <property type="component" value="Unassembled WGS sequence"/>
</dbReference>
<protein>
    <submittedName>
        <fullName evidence="2">Crp/Fnr family transcriptional regulator</fullName>
    </submittedName>
</protein>